<evidence type="ECO:0000259" key="16">
    <source>
        <dbReference type="PROSITE" id="PS52020"/>
    </source>
</evidence>
<evidence type="ECO:0000256" key="10">
    <source>
        <dbReference type="ARBA" id="ARBA00022759"/>
    </source>
</evidence>
<dbReference type="GO" id="GO:0042025">
    <property type="term" value="C:host cell nucleus"/>
    <property type="evidence" value="ECO:0007669"/>
    <property type="project" value="UniProtKB-SubCell"/>
</dbReference>
<evidence type="ECO:0000256" key="8">
    <source>
        <dbReference type="ARBA" id="ARBA00022723"/>
    </source>
</evidence>
<dbReference type="Pfam" id="PF00799">
    <property type="entry name" value="Gemini_AL1"/>
    <property type="match status" value="1"/>
</dbReference>
<keyword evidence="14" id="KW-0190">Covalent protein-DNA linkage</keyword>
<organism evidence="17">
    <name type="scientific">Circovirus sp</name>
    <dbReference type="NCBI Taxonomy" id="1964372"/>
    <lineage>
        <taxon>Viruses</taxon>
        <taxon>Monodnaviria</taxon>
        <taxon>Shotokuvirae</taxon>
        <taxon>Cressdnaviricota</taxon>
        <taxon>Arfiviricetes</taxon>
        <taxon>Cirlivirales</taxon>
        <taxon>Circoviridae</taxon>
        <taxon>Circovirus</taxon>
    </lineage>
</organism>
<keyword evidence="10" id="KW-0255">Endonuclease</keyword>
<dbReference type="GO" id="GO:0003677">
    <property type="term" value="F:DNA binding"/>
    <property type="evidence" value="ECO:0007669"/>
    <property type="project" value="UniProtKB-KW"/>
</dbReference>
<keyword evidence="4" id="KW-0808">Transferase</keyword>
<evidence type="ECO:0000256" key="13">
    <source>
        <dbReference type="ARBA" id="ARBA00022840"/>
    </source>
</evidence>
<evidence type="ECO:0000256" key="5">
    <source>
        <dbReference type="ARBA" id="ARBA00022695"/>
    </source>
</evidence>
<dbReference type="GO" id="GO:0006260">
    <property type="term" value="P:DNA replication"/>
    <property type="evidence" value="ECO:0007669"/>
    <property type="project" value="UniProtKB-KW"/>
</dbReference>
<evidence type="ECO:0000256" key="9">
    <source>
        <dbReference type="ARBA" id="ARBA00022741"/>
    </source>
</evidence>
<evidence type="ECO:0000256" key="4">
    <source>
        <dbReference type="ARBA" id="ARBA00022679"/>
    </source>
</evidence>
<comment type="subcellular location">
    <subcellularLocation>
        <location evidence="2">Host nucleus</location>
    </subcellularLocation>
</comment>
<dbReference type="Gene3D" id="3.40.1310.20">
    <property type="match status" value="1"/>
</dbReference>
<keyword evidence="7" id="KW-0540">Nuclease</keyword>
<sequence>MPSFTFHARYGLFTYAQCGTLDPIDVSNHFTSLGAECIVAREDHADGGTHLHVFADFERKRRFRRVDIFDVGSQHPNIVPSRGNPGQGWDYATKDGQIVAGGLERPTNGNDEPNVVRKDAIMAEICAMDRCKSPDATASVGVHLTEEGRQRWGTSGSGFLIPLAANLA</sequence>
<evidence type="ECO:0000256" key="2">
    <source>
        <dbReference type="ARBA" id="ARBA00004147"/>
    </source>
</evidence>
<dbReference type="EMBL" id="MH760401">
    <property type="protein sequence ID" value="QCC72754.1"/>
    <property type="molecule type" value="Genomic_DNA"/>
</dbReference>
<reference evidence="17" key="1">
    <citation type="submission" date="2018-08" db="EMBL/GenBank/DDBJ databases">
        <title>Oral virome from Sapajus nigritus.</title>
        <authorList>
            <person name="Santos R.N."/>
            <person name="Finoketti F."/>
            <person name="Campos A.S."/>
            <person name="Campos F.S."/>
            <person name="Wagner P.C."/>
            <person name="Batista H.B."/>
            <person name="Roehe P."/>
            <person name="Franco A.C."/>
        </authorList>
    </citation>
    <scope>NUCLEOTIDE SEQUENCE</scope>
</reference>
<protein>
    <submittedName>
        <fullName evidence="17">Rep protein</fullName>
    </submittedName>
</protein>
<dbReference type="GO" id="GO:0046872">
    <property type="term" value="F:metal ion binding"/>
    <property type="evidence" value="ECO:0007669"/>
    <property type="project" value="UniProtKB-KW"/>
</dbReference>
<keyword evidence="12" id="KW-0347">Helicase</keyword>
<dbReference type="PROSITE" id="PS52020">
    <property type="entry name" value="CRESS_DNA_REP"/>
    <property type="match status" value="1"/>
</dbReference>
<keyword evidence="15" id="KW-0238">DNA-binding</keyword>
<keyword evidence="11" id="KW-0378">Hydrolase</keyword>
<keyword evidence="5" id="KW-0548">Nucleotidyltransferase</keyword>
<dbReference type="GO" id="GO:0016787">
    <property type="term" value="F:hydrolase activity"/>
    <property type="evidence" value="ECO:0007669"/>
    <property type="project" value="UniProtKB-KW"/>
</dbReference>
<dbReference type="GO" id="GO:0016779">
    <property type="term" value="F:nucleotidyltransferase activity"/>
    <property type="evidence" value="ECO:0007669"/>
    <property type="project" value="UniProtKB-KW"/>
</dbReference>
<name>A0A4D6J115_9CIRC</name>
<keyword evidence="6" id="KW-0235">DNA replication</keyword>
<dbReference type="GO" id="GO:0005524">
    <property type="term" value="F:ATP binding"/>
    <property type="evidence" value="ECO:0007669"/>
    <property type="project" value="UniProtKB-KW"/>
</dbReference>
<keyword evidence="13" id="KW-0067">ATP-binding</keyword>
<comment type="cofactor">
    <cofactor evidence="1">
        <name>Mg(2+)</name>
        <dbReference type="ChEBI" id="CHEBI:18420"/>
    </cofactor>
</comment>
<keyword evidence="8" id="KW-0479">Metal-binding</keyword>
<proteinExistence type="predicted"/>
<evidence type="ECO:0000256" key="1">
    <source>
        <dbReference type="ARBA" id="ARBA00001946"/>
    </source>
</evidence>
<keyword evidence="9" id="KW-0547">Nucleotide-binding</keyword>
<evidence type="ECO:0000256" key="12">
    <source>
        <dbReference type="ARBA" id="ARBA00022806"/>
    </source>
</evidence>
<evidence type="ECO:0000256" key="6">
    <source>
        <dbReference type="ARBA" id="ARBA00022705"/>
    </source>
</evidence>
<evidence type="ECO:0000256" key="11">
    <source>
        <dbReference type="ARBA" id="ARBA00022801"/>
    </source>
</evidence>
<dbReference type="SUPFAM" id="SSF55464">
    <property type="entry name" value="Origin of replication-binding domain, RBD-like"/>
    <property type="match status" value="1"/>
</dbReference>
<evidence type="ECO:0000256" key="14">
    <source>
        <dbReference type="ARBA" id="ARBA00023124"/>
    </source>
</evidence>
<evidence type="ECO:0000256" key="15">
    <source>
        <dbReference type="ARBA" id="ARBA00023125"/>
    </source>
</evidence>
<dbReference type="GO" id="GO:0004386">
    <property type="term" value="F:helicase activity"/>
    <property type="evidence" value="ECO:0007669"/>
    <property type="project" value="UniProtKB-KW"/>
</dbReference>
<dbReference type="GO" id="GO:0004519">
    <property type="term" value="F:endonuclease activity"/>
    <property type="evidence" value="ECO:0007669"/>
    <property type="project" value="UniProtKB-KW"/>
</dbReference>
<dbReference type="InterPro" id="IPR049912">
    <property type="entry name" value="CRESS_DNA_REP"/>
</dbReference>
<evidence type="ECO:0000313" key="17">
    <source>
        <dbReference type="EMBL" id="QCC72754.1"/>
    </source>
</evidence>
<evidence type="ECO:0000256" key="3">
    <source>
        <dbReference type="ARBA" id="ARBA00022562"/>
    </source>
</evidence>
<evidence type="ECO:0000256" key="7">
    <source>
        <dbReference type="ARBA" id="ARBA00022722"/>
    </source>
</evidence>
<accession>A0A4D6J115</accession>
<keyword evidence="3" id="KW-1048">Host nucleus</keyword>
<feature type="domain" description="CRESS-DNA virus Rep endonuclease" evidence="16">
    <location>
        <begin position="5"/>
        <end position="104"/>
    </location>
</feature>